<proteinExistence type="predicted"/>
<dbReference type="GO" id="GO:0004869">
    <property type="term" value="F:cysteine-type endopeptidase inhibitor activity"/>
    <property type="evidence" value="ECO:0007669"/>
    <property type="project" value="UniProtKB-KW"/>
</dbReference>
<dbReference type="PANTHER" id="PTHR47364:SF5">
    <property type="entry name" value="CYSTEINE PROTEINASE INHIBITOR 4"/>
    <property type="match status" value="1"/>
</dbReference>
<keyword evidence="1" id="KW-0646">Protease inhibitor</keyword>
<dbReference type="InterPro" id="IPR046350">
    <property type="entry name" value="Cystatin_sf"/>
</dbReference>
<evidence type="ECO:0000256" key="3">
    <source>
        <dbReference type="SAM" id="SignalP"/>
    </source>
</evidence>
<evidence type="ECO:0000259" key="4">
    <source>
        <dbReference type="Pfam" id="PF16845"/>
    </source>
</evidence>
<dbReference type="EMBL" id="BMAC01000168">
    <property type="protein sequence ID" value="GFP88505.1"/>
    <property type="molecule type" value="Genomic_DNA"/>
</dbReference>
<evidence type="ECO:0000313" key="6">
    <source>
        <dbReference type="Proteomes" id="UP000653305"/>
    </source>
</evidence>
<accession>A0A830BZ45</accession>
<feature type="chain" id="PRO_5032431446" description="Cystatin domain-containing protein" evidence="3">
    <location>
        <begin position="25"/>
        <end position="113"/>
    </location>
</feature>
<reference evidence="5" key="1">
    <citation type="submission" date="2020-07" db="EMBL/GenBank/DDBJ databases">
        <title>Ethylene signaling mediates host invasion by parasitic plants.</title>
        <authorList>
            <person name="Yoshida S."/>
        </authorList>
    </citation>
    <scope>NUCLEOTIDE SEQUENCE</scope>
    <source>
        <strain evidence="5">Okayama</strain>
    </source>
</reference>
<evidence type="ECO:0000256" key="2">
    <source>
        <dbReference type="ARBA" id="ARBA00022704"/>
    </source>
</evidence>
<dbReference type="Pfam" id="PF16845">
    <property type="entry name" value="SQAPI"/>
    <property type="match status" value="1"/>
</dbReference>
<dbReference type="Gene3D" id="3.10.450.10">
    <property type="match status" value="1"/>
</dbReference>
<dbReference type="SUPFAM" id="SSF54403">
    <property type="entry name" value="Cystatin/monellin"/>
    <property type="match status" value="1"/>
</dbReference>
<protein>
    <recommendedName>
        <fullName evidence="4">Cystatin domain-containing protein</fullName>
    </recommendedName>
</protein>
<evidence type="ECO:0000256" key="1">
    <source>
        <dbReference type="ARBA" id="ARBA00022690"/>
    </source>
</evidence>
<keyword evidence="2" id="KW-0789">Thiol protease inhibitor</keyword>
<organism evidence="5 6">
    <name type="scientific">Phtheirospermum japonicum</name>
    <dbReference type="NCBI Taxonomy" id="374723"/>
    <lineage>
        <taxon>Eukaryota</taxon>
        <taxon>Viridiplantae</taxon>
        <taxon>Streptophyta</taxon>
        <taxon>Embryophyta</taxon>
        <taxon>Tracheophyta</taxon>
        <taxon>Spermatophyta</taxon>
        <taxon>Magnoliopsida</taxon>
        <taxon>eudicotyledons</taxon>
        <taxon>Gunneridae</taxon>
        <taxon>Pentapetalae</taxon>
        <taxon>asterids</taxon>
        <taxon>lamiids</taxon>
        <taxon>Lamiales</taxon>
        <taxon>Orobanchaceae</taxon>
        <taxon>Orobanchaceae incertae sedis</taxon>
        <taxon>Phtheirospermum</taxon>
    </lineage>
</organism>
<comment type="caution">
    <text evidence="5">The sequence shown here is derived from an EMBL/GenBank/DDBJ whole genome shotgun (WGS) entry which is preliminary data.</text>
</comment>
<evidence type="ECO:0000313" key="5">
    <source>
        <dbReference type="EMBL" id="GFP88505.1"/>
    </source>
</evidence>
<dbReference type="AlphaFoldDB" id="A0A830BZ45"/>
<gene>
    <name evidence="5" type="ORF">PHJA_000994200</name>
</gene>
<sequence length="113" mass="12856">MAITSRSLLFAFFIILAFSDEVIGKLQQINKLNPYVQKVAKFAITEQNRLAKKHLIIINVVNATKEETPVAIVYQLTVSVKDRVAARAKNYLAVVWDMKMATKMILKSFKENI</sequence>
<keyword evidence="6" id="KW-1185">Reference proteome</keyword>
<feature type="signal peptide" evidence="3">
    <location>
        <begin position="1"/>
        <end position="24"/>
    </location>
</feature>
<dbReference type="Proteomes" id="UP000653305">
    <property type="component" value="Unassembled WGS sequence"/>
</dbReference>
<feature type="domain" description="Cystatin" evidence="4">
    <location>
        <begin position="33"/>
        <end position="111"/>
    </location>
</feature>
<dbReference type="PANTHER" id="PTHR47364">
    <property type="entry name" value="CYSTEINE PROTEINASE INHIBITOR 5"/>
    <property type="match status" value="1"/>
</dbReference>
<keyword evidence="3" id="KW-0732">Signal</keyword>
<dbReference type="InterPro" id="IPR000010">
    <property type="entry name" value="Cystatin_dom"/>
</dbReference>
<name>A0A830BZ45_9LAMI</name>